<feature type="domain" description="NAD-dependent epimerase/dehydratase" evidence="13">
    <location>
        <begin position="3"/>
        <end position="229"/>
    </location>
</feature>
<gene>
    <name evidence="14" type="ORF">AMJ52_06050</name>
</gene>
<dbReference type="Gene3D" id="3.40.50.720">
    <property type="entry name" value="NAD(P)-binding Rossmann-like Domain"/>
    <property type="match status" value="1"/>
</dbReference>
<keyword evidence="6" id="KW-1133">Transmembrane helix</keyword>
<keyword evidence="11" id="KW-0456">Lyase</keyword>
<evidence type="ECO:0000256" key="11">
    <source>
        <dbReference type="ARBA" id="ARBA00023239"/>
    </source>
</evidence>
<comment type="caution">
    <text evidence="14">The sequence shown here is derived from an EMBL/GenBank/DDBJ whole genome shotgun (WGS) entry which is preliminary data.</text>
</comment>
<keyword evidence="9" id="KW-0472">Membrane</keyword>
<dbReference type="Pfam" id="PF01370">
    <property type="entry name" value="Epimerase"/>
    <property type="match status" value="1"/>
</dbReference>
<dbReference type="GO" id="GO:0033320">
    <property type="term" value="P:UDP-D-xylose biosynthetic process"/>
    <property type="evidence" value="ECO:0007669"/>
    <property type="project" value="UniProtKB-UniPathway"/>
</dbReference>
<name>A0A0S7YCH9_UNCT6</name>
<comment type="cofactor">
    <cofactor evidence="1">
        <name>NAD(+)</name>
        <dbReference type="ChEBI" id="CHEBI:57540"/>
    </cofactor>
</comment>
<dbReference type="GO" id="GO:0042732">
    <property type="term" value="P:D-xylose metabolic process"/>
    <property type="evidence" value="ECO:0007669"/>
    <property type="project" value="InterPro"/>
</dbReference>
<dbReference type="InterPro" id="IPR044516">
    <property type="entry name" value="UXS-like"/>
</dbReference>
<evidence type="ECO:0000256" key="6">
    <source>
        <dbReference type="ARBA" id="ARBA00022989"/>
    </source>
</evidence>
<evidence type="ECO:0000256" key="7">
    <source>
        <dbReference type="ARBA" id="ARBA00023027"/>
    </source>
</evidence>
<keyword evidence="5" id="KW-0735">Signal-anchor</keyword>
<dbReference type="UniPathway" id="UPA00796">
    <property type="reaction ID" value="UER00771"/>
</dbReference>
<dbReference type="PANTHER" id="PTHR43078:SF6">
    <property type="entry name" value="UDP-GLUCURONIC ACID DECARBOXYLASE 1"/>
    <property type="match status" value="1"/>
</dbReference>
<dbReference type="GO" id="GO:0005737">
    <property type="term" value="C:cytoplasm"/>
    <property type="evidence" value="ECO:0007669"/>
    <property type="project" value="TreeGrafter"/>
</dbReference>
<dbReference type="AlphaFoldDB" id="A0A0S7YCH9"/>
<dbReference type="FunFam" id="3.40.50.720:FF:000065">
    <property type="entry name" value="UDP-glucuronic acid decarboxylase 1"/>
    <property type="match status" value="1"/>
</dbReference>
<dbReference type="SUPFAM" id="SSF51735">
    <property type="entry name" value="NAD(P)-binding Rossmann-fold domains"/>
    <property type="match status" value="1"/>
</dbReference>
<evidence type="ECO:0000256" key="9">
    <source>
        <dbReference type="ARBA" id="ARBA00023136"/>
    </source>
</evidence>
<organism evidence="14 15">
    <name type="scientific">candidate division TA06 bacterium DG_78</name>
    <dbReference type="NCBI Taxonomy" id="1703772"/>
    <lineage>
        <taxon>Bacteria</taxon>
        <taxon>Bacteria division TA06</taxon>
    </lineage>
</organism>
<evidence type="ECO:0000259" key="13">
    <source>
        <dbReference type="Pfam" id="PF01370"/>
    </source>
</evidence>
<dbReference type="InterPro" id="IPR036291">
    <property type="entry name" value="NAD(P)-bd_dom_sf"/>
</dbReference>
<keyword evidence="4" id="KW-0210">Decarboxylase</keyword>
<dbReference type="GO" id="GO:0048040">
    <property type="term" value="F:UDP-glucuronate decarboxylase activity"/>
    <property type="evidence" value="ECO:0007669"/>
    <property type="project" value="TreeGrafter"/>
</dbReference>
<reference evidence="14 15" key="1">
    <citation type="journal article" date="2015" name="Microbiome">
        <title>Genomic resolution of linkages in carbon, nitrogen, and sulfur cycling among widespread estuary sediment bacteria.</title>
        <authorList>
            <person name="Baker B.J."/>
            <person name="Lazar C.S."/>
            <person name="Teske A.P."/>
            <person name="Dick G.J."/>
        </authorList>
    </citation>
    <scope>NUCLEOTIDE SEQUENCE [LARGE SCALE GENOMIC DNA]</scope>
    <source>
        <strain evidence="14">DG_78</strain>
    </source>
</reference>
<dbReference type="GO" id="GO:0070403">
    <property type="term" value="F:NAD+ binding"/>
    <property type="evidence" value="ECO:0007669"/>
    <property type="project" value="InterPro"/>
</dbReference>
<keyword evidence="3" id="KW-0812">Transmembrane</keyword>
<evidence type="ECO:0000256" key="12">
    <source>
        <dbReference type="ARBA" id="ARBA00037859"/>
    </source>
</evidence>
<evidence type="ECO:0000256" key="5">
    <source>
        <dbReference type="ARBA" id="ARBA00022968"/>
    </source>
</evidence>
<dbReference type="CDD" id="cd05230">
    <property type="entry name" value="UGD_SDR_e"/>
    <property type="match status" value="1"/>
</dbReference>
<evidence type="ECO:0000313" key="14">
    <source>
        <dbReference type="EMBL" id="KPJ72513.1"/>
    </source>
</evidence>
<evidence type="ECO:0000256" key="3">
    <source>
        <dbReference type="ARBA" id="ARBA00022692"/>
    </source>
</evidence>
<protein>
    <submittedName>
        <fullName evidence="14">NAD-dependent dehydratase</fullName>
    </submittedName>
</protein>
<evidence type="ECO:0000256" key="8">
    <source>
        <dbReference type="ARBA" id="ARBA00023034"/>
    </source>
</evidence>
<sequence>MRVVITGGAGFIGSHLVDHYLNCGHELIVIDSLITGREENIKTHLNSSALQFLNMDVCNVSDVEGKVDLILHFASPASPFDYLKYPIETMKTASFGTYNMLELARKKNAKILLASTSEVYGDPEVHPQKEDYWGNVNPIGPRSVYDEGKRFAEAMTISYHRKFGIKTNIVRIFNTYGERMRSGDGRVIPTFITEALKNKPLPIFGDGKQTRSFCYISDMVQGIMRMAQIDYAMPVNLGNPLEYTVLELADIVKQLCSSTSTLEFLSLPENDPRKRKPDIRRAKELLGWEPQVELKQGLKKVIDWFRSKND</sequence>
<proteinExistence type="predicted"/>
<keyword evidence="8" id="KW-0333">Golgi apparatus</keyword>
<evidence type="ECO:0000313" key="15">
    <source>
        <dbReference type="Proteomes" id="UP000051012"/>
    </source>
</evidence>
<dbReference type="EMBL" id="LJNI01000070">
    <property type="protein sequence ID" value="KPJ72513.1"/>
    <property type="molecule type" value="Genomic_DNA"/>
</dbReference>
<dbReference type="Proteomes" id="UP000051012">
    <property type="component" value="Unassembled WGS sequence"/>
</dbReference>
<dbReference type="InterPro" id="IPR001509">
    <property type="entry name" value="Epimerase_deHydtase"/>
</dbReference>
<keyword evidence="10" id="KW-0325">Glycoprotein</keyword>
<evidence type="ECO:0000256" key="10">
    <source>
        <dbReference type="ARBA" id="ARBA00023180"/>
    </source>
</evidence>
<evidence type="ECO:0000256" key="2">
    <source>
        <dbReference type="ARBA" id="ARBA00004323"/>
    </source>
</evidence>
<dbReference type="PATRIC" id="fig|1703772.3.peg.1888"/>
<comment type="subcellular location">
    <subcellularLocation>
        <location evidence="2">Golgi apparatus membrane</location>
        <topology evidence="2">Single-pass type II membrane protein</topology>
    </subcellularLocation>
    <subcellularLocation>
        <location evidence="12">Golgi apparatus</location>
        <location evidence="12">Golgi stack membrane</location>
    </subcellularLocation>
</comment>
<evidence type="ECO:0000256" key="1">
    <source>
        <dbReference type="ARBA" id="ARBA00001911"/>
    </source>
</evidence>
<dbReference type="PANTHER" id="PTHR43078">
    <property type="entry name" value="UDP-GLUCURONIC ACID DECARBOXYLASE-RELATED"/>
    <property type="match status" value="1"/>
</dbReference>
<keyword evidence="7" id="KW-0520">NAD</keyword>
<accession>A0A0S7YCH9</accession>
<evidence type="ECO:0000256" key="4">
    <source>
        <dbReference type="ARBA" id="ARBA00022793"/>
    </source>
</evidence>